<dbReference type="GO" id="GO:0007168">
    <property type="term" value="P:receptor guanylyl cyclase signaling pathway"/>
    <property type="evidence" value="ECO:0007669"/>
    <property type="project" value="TreeGrafter"/>
</dbReference>
<keyword evidence="7" id="KW-0547">Nucleotide-binding</keyword>
<dbReference type="PROSITE" id="PS00022">
    <property type="entry name" value="EGF_1"/>
    <property type="match status" value="1"/>
</dbReference>
<evidence type="ECO:0000313" key="19">
    <source>
        <dbReference type="RefSeq" id="XP_036363663.1"/>
    </source>
</evidence>
<dbReference type="InterPro" id="IPR028082">
    <property type="entry name" value="Peripla_BP_I"/>
</dbReference>
<keyword evidence="18" id="KW-1185">Reference proteome</keyword>
<feature type="domain" description="Protein kinase" evidence="16">
    <location>
        <begin position="1192"/>
        <end position="1499"/>
    </location>
</feature>
<dbReference type="InterPro" id="IPR000719">
    <property type="entry name" value="Prot_kinase_dom"/>
</dbReference>
<keyword evidence="9 15" id="KW-0472">Membrane</keyword>
<evidence type="ECO:0000256" key="5">
    <source>
        <dbReference type="ARBA" id="ARBA00022692"/>
    </source>
</evidence>
<evidence type="ECO:0000259" key="16">
    <source>
        <dbReference type="PROSITE" id="PS50011"/>
    </source>
</evidence>
<evidence type="ECO:0000256" key="12">
    <source>
        <dbReference type="ARBA" id="ARBA00023293"/>
    </source>
</evidence>
<dbReference type="InterPro" id="IPR001828">
    <property type="entry name" value="ANF_lig-bd_rcpt"/>
</dbReference>
<evidence type="ECO:0000256" key="8">
    <source>
        <dbReference type="ARBA" id="ARBA00022989"/>
    </source>
</evidence>
<evidence type="ECO:0000256" key="9">
    <source>
        <dbReference type="ARBA" id="ARBA00023136"/>
    </source>
</evidence>
<dbReference type="PROSITE" id="PS00452">
    <property type="entry name" value="GUANYLATE_CYCLASE_1"/>
    <property type="match status" value="1"/>
</dbReference>
<dbReference type="InterPro" id="IPR001054">
    <property type="entry name" value="A/G_cyclase"/>
</dbReference>
<evidence type="ECO:0000256" key="14">
    <source>
        <dbReference type="RuleBase" id="RU003431"/>
    </source>
</evidence>
<dbReference type="Proteomes" id="UP000515154">
    <property type="component" value="Linkage group LG12"/>
</dbReference>
<comment type="subcellular location">
    <subcellularLocation>
        <location evidence="1">Cell membrane</location>
    </subcellularLocation>
    <subcellularLocation>
        <location evidence="2">Membrane</location>
        <topology evidence="2">Single-pass type I membrane protein</topology>
    </subcellularLocation>
</comment>
<dbReference type="GO" id="GO:0005886">
    <property type="term" value="C:plasma membrane"/>
    <property type="evidence" value="ECO:0007669"/>
    <property type="project" value="UniProtKB-SubCell"/>
</dbReference>
<comment type="catalytic activity">
    <reaction evidence="14">
        <text>GTP = 3',5'-cyclic GMP + diphosphate</text>
        <dbReference type="Rhea" id="RHEA:13665"/>
        <dbReference type="ChEBI" id="CHEBI:33019"/>
        <dbReference type="ChEBI" id="CHEBI:37565"/>
        <dbReference type="ChEBI" id="CHEBI:57746"/>
        <dbReference type="EC" id="4.6.1.2"/>
    </reaction>
</comment>
<dbReference type="FunFam" id="3.30.70.1230:FF:000050">
    <property type="entry name" value="Guanylate cyclase"/>
    <property type="match status" value="1"/>
</dbReference>
<dbReference type="KEGG" id="osn:118765566"/>
<dbReference type="Pfam" id="PF00211">
    <property type="entry name" value="Guanylate_cyc"/>
    <property type="match status" value="1"/>
</dbReference>
<protein>
    <recommendedName>
        <fullName evidence="3 14">Guanylate cyclase</fullName>
        <ecNumber evidence="3 14">4.6.1.2</ecNumber>
    </recommendedName>
</protein>
<dbReference type="Pfam" id="PF01094">
    <property type="entry name" value="ANF_receptor"/>
    <property type="match status" value="1"/>
</dbReference>
<dbReference type="PROSITE" id="PS50125">
    <property type="entry name" value="GUANYLATE_CYCLASE_2"/>
    <property type="match status" value="1"/>
</dbReference>
<dbReference type="GO" id="GO:0004383">
    <property type="term" value="F:guanylate cyclase activity"/>
    <property type="evidence" value="ECO:0007669"/>
    <property type="project" value="UniProtKB-EC"/>
</dbReference>
<organism evidence="18 19">
    <name type="scientific">Octopus sinensis</name>
    <name type="common">East Asian common octopus</name>
    <dbReference type="NCBI Taxonomy" id="2607531"/>
    <lineage>
        <taxon>Eukaryota</taxon>
        <taxon>Metazoa</taxon>
        <taxon>Spiralia</taxon>
        <taxon>Lophotrochozoa</taxon>
        <taxon>Mollusca</taxon>
        <taxon>Cephalopoda</taxon>
        <taxon>Coleoidea</taxon>
        <taxon>Octopodiformes</taxon>
        <taxon>Octopoda</taxon>
        <taxon>Incirrata</taxon>
        <taxon>Octopodidae</taxon>
        <taxon>Octopus</taxon>
    </lineage>
</organism>
<evidence type="ECO:0000256" key="7">
    <source>
        <dbReference type="ARBA" id="ARBA00022741"/>
    </source>
</evidence>
<dbReference type="SMART" id="SM00044">
    <property type="entry name" value="CYCc"/>
    <property type="match status" value="1"/>
</dbReference>
<evidence type="ECO:0000256" key="3">
    <source>
        <dbReference type="ARBA" id="ARBA00012202"/>
    </source>
</evidence>
<accession>A0A7E6F840</accession>
<evidence type="ECO:0000256" key="2">
    <source>
        <dbReference type="ARBA" id="ARBA00004479"/>
    </source>
</evidence>
<dbReference type="PROSITE" id="PS01186">
    <property type="entry name" value="EGF_2"/>
    <property type="match status" value="1"/>
</dbReference>
<dbReference type="InterPro" id="IPR001245">
    <property type="entry name" value="Ser-Thr/Tyr_kinase_cat_dom"/>
</dbReference>
<feature type="transmembrane region" description="Helical" evidence="15">
    <location>
        <begin position="1158"/>
        <end position="1179"/>
    </location>
</feature>
<comment type="similarity">
    <text evidence="13">Belongs to the adenylyl cyclase class-4/guanylyl cyclase family.</text>
</comment>
<sequence length="1773" mass="202652">MKRIFPTCVARCFHVGSKRVDTPENFMCFEEIRSRKALEIFNSISINPAIKVQKWKLSYIEEWIAARSHPIPFFVLIETHLNDLHLEAELKTKDFSAIRSDRAGQRNDGVAVSLHDSFSTDTKDLFSNGYYESVSTQQDKSIIAVLQFKNGTLFTPKPTSNITAKVTSLDVKTAENSSHSDTWAESGGKLCQKTAWWLGYPERLNREYAKTRCGSPNSKVQLNIEIFKGEIIIDWIYHEHTILPPGPRVLRIEVPKYHAKTDTNPIRITVPAHHLRITKQPPASVKANHNFDVEVEIRDSSNKRVEDGLDSVAFVILTVPYDYKKFYADKKREMILASSEVMLDADEFLLHLNTRDLSIRKQAVKGKVVFRTIRILDAVHNFQLNLTMTMARDPFIRIPSCPSCYIDFDHYHISDDGKYFLFTRVTGAKQGNILPMIFTSLISIEVQLISKLVLDEKVKERWNKIRDPKTKRIPILLSSFIPGGFSLIALDSSDHRIYSGPDSDRSLFFLTDPVDVCVSSDKYAKLKRGRAIIYISICEVIDKVKLTIYPHGKKQISYTTPEFTVRGNVSIVHFGDLHYSGSGENVDSHVNTFIQLAVNDINNGILVPYLKKKGMWFSVKSVDTKNNVSIAYKKLMYFTSEINLLRYDSIRLVISSVSLEITEAVYPLLLKGRLPFISIANIGGDFSSIQRYKYFNRICWTEDSLINSVLLATKERKWFQILIMRYHDTHVSPLFYVYMNKYGIKLIADIVLPVLKNIDEKSMFAKHFTAEMLDTAASGCKIIFLFAPKFIQPYVFHDAYLTGISALHGFQWVLFGEYARQFPFDDEGVCNGTVKCTHAFAGTNLFSEQYNISGYSSSDWFRIFGNWFAADKTIYKGGSVSYRPNYIGARMGLGYDAVHLYAAMLAQIIRHQTTATGEQQVAELRKVKIHGLTSYLQLDRHGNRIGYFGSLAHINPRSNRTGSGEERVTEFIRCFQKINNTAQLEIPYSAKGDYQRFDIEAPLTLPHSTRYNLRRYWSYSGMIDIITQRLIRNPRESWPPVKIMRTEKVVPPFFCKKPCGRKLVSPEDVTIFDTGTCISKDKCKCKDGYQGAKCHIVECGCDNGHCIEPRECICKEGYVGPYCEKANCTKCKYGTCSKPFECRCHTWIYTGKYCDVHVGYIILTIAAILISSFFVYFIITKLIEHRQKRAALANTDWIVDWSTVEIYETSHVSFPYNSRCASMIQRYRWKGQEWYVKFINSSTIDSKNEALILEMVSLVKLRHENLIQYGGACLVKPNVSLFVEFLDKGSLKDILQNEAVDLGWEFRFSFLKDICRGMEFIHNKTDIKSHGRLKSSNCLLNNRWTVRLTGFGANIIRFGEKRITKSVHSKKELFWTAPELLKNVSDLDGIKSGTQPGDVYSFAIVTSEIITRAPPYKYELYYLSVKEIIGLITYESSKAIRRIWEDIGGKAMLYTRPIIKEELFPTNTTTHELFAKMIAQCWQDEPLARPVFGTIHQMLTEIHPGKGEFKDNLIDRLETYSSSLEVVVIQRTKELKKSKDKAERLLGEMLPRKVANDIREGNKIYPEYFECVSVFFSDVTNFSNICNESKAFEVVDFLNEIYNAFDKVLDDYDVYKVETISDSYMVVSGLPEKNENRHAGEIATMALDLMSTVTVFEIPHMPKSTLQLRIGIHSGPVVSGVVGKLMPRYFLFGDTVNTASRMESSCYALRIQVSETTAGILEELGGYALESRGQINVKGRGMMTTYWLWGKDTFKKILPDQSLALRISKHKVK</sequence>
<dbReference type="CDD" id="cd00055">
    <property type="entry name" value="EGF_Lam"/>
    <property type="match status" value="1"/>
</dbReference>
<proteinExistence type="inferred from homology"/>
<keyword evidence="5 15" id="KW-0812">Transmembrane</keyword>
<keyword evidence="6" id="KW-0732">Signal</keyword>
<dbReference type="PROSITE" id="PS50011">
    <property type="entry name" value="PROTEIN_KINASE_DOM"/>
    <property type="match status" value="1"/>
</dbReference>
<dbReference type="GO" id="GO:0005524">
    <property type="term" value="F:ATP binding"/>
    <property type="evidence" value="ECO:0007669"/>
    <property type="project" value="InterPro"/>
</dbReference>
<dbReference type="Gene3D" id="3.40.50.2300">
    <property type="match status" value="2"/>
</dbReference>
<evidence type="ECO:0000313" key="18">
    <source>
        <dbReference type="Proteomes" id="UP000515154"/>
    </source>
</evidence>
<dbReference type="InterPro" id="IPR050401">
    <property type="entry name" value="Cyclic_nucleotide_synthase"/>
</dbReference>
<dbReference type="PANTHER" id="PTHR11920">
    <property type="entry name" value="GUANYLYL CYCLASE"/>
    <property type="match status" value="1"/>
</dbReference>
<dbReference type="InterPro" id="IPR002049">
    <property type="entry name" value="LE_dom"/>
</dbReference>
<dbReference type="InterPro" id="IPR000742">
    <property type="entry name" value="EGF"/>
</dbReference>
<reference evidence="19" key="1">
    <citation type="submission" date="2025-08" db="UniProtKB">
        <authorList>
            <consortium name="RefSeq"/>
        </authorList>
    </citation>
    <scope>IDENTIFICATION</scope>
</reference>
<dbReference type="RefSeq" id="XP_036363663.1">
    <property type="nucleotide sequence ID" value="XM_036507770.1"/>
</dbReference>
<dbReference type="Gene3D" id="1.10.510.10">
    <property type="entry name" value="Transferase(Phosphotransferase) domain 1"/>
    <property type="match status" value="1"/>
</dbReference>
<evidence type="ECO:0000259" key="17">
    <source>
        <dbReference type="PROSITE" id="PS50125"/>
    </source>
</evidence>
<dbReference type="Pfam" id="PF07714">
    <property type="entry name" value="PK_Tyr_Ser-Thr"/>
    <property type="match status" value="1"/>
</dbReference>
<gene>
    <name evidence="19" type="primary">LOC118765566</name>
</gene>
<dbReference type="Gene3D" id="3.30.70.1230">
    <property type="entry name" value="Nucleotide cyclase"/>
    <property type="match status" value="1"/>
</dbReference>
<dbReference type="GO" id="GO:0035556">
    <property type="term" value="P:intracellular signal transduction"/>
    <property type="evidence" value="ECO:0007669"/>
    <property type="project" value="InterPro"/>
</dbReference>
<evidence type="ECO:0000256" key="10">
    <source>
        <dbReference type="ARBA" id="ARBA00023180"/>
    </source>
</evidence>
<feature type="domain" description="Guanylate cyclase" evidence="17">
    <location>
        <begin position="1573"/>
        <end position="1703"/>
    </location>
</feature>
<keyword evidence="4" id="KW-1003">Cell membrane</keyword>
<dbReference type="PANTHER" id="PTHR11920:SF501">
    <property type="entry name" value="GUANYLATE CYCLASE 32E"/>
    <property type="match status" value="1"/>
</dbReference>
<evidence type="ECO:0000256" key="4">
    <source>
        <dbReference type="ARBA" id="ARBA00022475"/>
    </source>
</evidence>
<name>A0A7E6F840_9MOLL</name>
<dbReference type="Gene3D" id="2.10.25.10">
    <property type="entry name" value="Laminin"/>
    <property type="match status" value="1"/>
</dbReference>
<evidence type="ECO:0000256" key="6">
    <source>
        <dbReference type="ARBA" id="ARBA00022729"/>
    </source>
</evidence>
<dbReference type="GO" id="GO:0004672">
    <property type="term" value="F:protein kinase activity"/>
    <property type="evidence" value="ECO:0007669"/>
    <property type="project" value="InterPro"/>
</dbReference>
<dbReference type="CDD" id="cd07302">
    <property type="entry name" value="CHD"/>
    <property type="match status" value="1"/>
</dbReference>
<keyword evidence="12 14" id="KW-0141">cGMP biosynthesis</keyword>
<dbReference type="SUPFAM" id="SSF56112">
    <property type="entry name" value="Protein kinase-like (PK-like)"/>
    <property type="match status" value="1"/>
</dbReference>
<dbReference type="InterPro" id="IPR011009">
    <property type="entry name" value="Kinase-like_dom_sf"/>
</dbReference>
<dbReference type="InterPro" id="IPR018297">
    <property type="entry name" value="A/G_cyclase_CS"/>
</dbReference>
<keyword evidence="10" id="KW-0325">Glycoprotein</keyword>
<dbReference type="SUPFAM" id="SSF53822">
    <property type="entry name" value="Periplasmic binding protein-like I"/>
    <property type="match status" value="1"/>
</dbReference>
<evidence type="ECO:0000256" key="1">
    <source>
        <dbReference type="ARBA" id="ARBA00004236"/>
    </source>
</evidence>
<evidence type="ECO:0000256" key="15">
    <source>
        <dbReference type="SAM" id="Phobius"/>
    </source>
</evidence>
<dbReference type="GO" id="GO:0001653">
    <property type="term" value="F:peptide receptor activity"/>
    <property type="evidence" value="ECO:0007669"/>
    <property type="project" value="TreeGrafter"/>
</dbReference>
<evidence type="ECO:0000256" key="13">
    <source>
        <dbReference type="RuleBase" id="RU000405"/>
    </source>
</evidence>
<dbReference type="GO" id="GO:0004016">
    <property type="term" value="F:adenylate cyclase activity"/>
    <property type="evidence" value="ECO:0007669"/>
    <property type="project" value="TreeGrafter"/>
</dbReference>
<dbReference type="SUPFAM" id="SSF55073">
    <property type="entry name" value="Nucleotide cyclase"/>
    <property type="match status" value="1"/>
</dbReference>
<evidence type="ECO:0000256" key="11">
    <source>
        <dbReference type="ARBA" id="ARBA00023239"/>
    </source>
</evidence>
<dbReference type="EC" id="4.6.1.2" evidence="3 14"/>
<dbReference type="InterPro" id="IPR029787">
    <property type="entry name" value="Nucleotide_cyclase"/>
</dbReference>
<keyword evidence="8 15" id="KW-1133">Transmembrane helix</keyword>
<keyword evidence="11 13" id="KW-0456">Lyase</keyword>